<dbReference type="GO" id="GO:0005524">
    <property type="term" value="F:ATP binding"/>
    <property type="evidence" value="ECO:0007669"/>
    <property type="project" value="UniProtKB-KW"/>
</dbReference>
<evidence type="ECO:0000256" key="6">
    <source>
        <dbReference type="ARBA" id="ARBA00022840"/>
    </source>
</evidence>
<protein>
    <submittedName>
        <fullName evidence="10">ABC transporter ATP-binding protein</fullName>
    </submittedName>
</protein>
<dbReference type="GO" id="GO:0016887">
    <property type="term" value="F:ATP hydrolysis activity"/>
    <property type="evidence" value="ECO:0007669"/>
    <property type="project" value="InterPro"/>
</dbReference>
<dbReference type="EMBL" id="NDYC01000041">
    <property type="protein sequence ID" value="OXZ26583.1"/>
    <property type="molecule type" value="Genomic_DNA"/>
</dbReference>
<keyword evidence="7" id="KW-1278">Translocase</keyword>
<keyword evidence="5" id="KW-0547">Nucleotide-binding</keyword>
<dbReference type="PROSITE" id="PS50893">
    <property type="entry name" value="ABC_TRANSPORTER_2"/>
    <property type="match status" value="1"/>
</dbReference>
<dbReference type="Proteomes" id="UP000215413">
    <property type="component" value="Unassembled WGS sequence"/>
</dbReference>
<comment type="similarity">
    <text evidence="2">Belongs to the ABC transporter superfamily.</text>
</comment>
<comment type="subcellular location">
    <subcellularLocation>
        <location evidence="1">Cell membrane</location>
        <topology evidence="1">Peripheral membrane protein</topology>
    </subcellularLocation>
</comment>
<evidence type="ECO:0000256" key="5">
    <source>
        <dbReference type="ARBA" id="ARBA00022741"/>
    </source>
</evidence>
<dbReference type="InterPro" id="IPR050095">
    <property type="entry name" value="ECF_ABC_transporter_ATP-bd"/>
</dbReference>
<dbReference type="InterPro" id="IPR017871">
    <property type="entry name" value="ABC_transporter-like_CS"/>
</dbReference>
<evidence type="ECO:0000313" key="11">
    <source>
        <dbReference type="Proteomes" id="UP000215413"/>
    </source>
</evidence>
<evidence type="ECO:0000256" key="1">
    <source>
        <dbReference type="ARBA" id="ARBA00004202"/>
    </source>
</evidence>
<evidence type="ECO:0000256" key="3">
    <source>
        <dbReference type="ARBA" id="ARBA00022448"/>
    </source>
</evidence>
<dbReference type="GO" id="GO:0042626">
    <property type="term" value="F:ATPase-coupled transmembrane transporter activity"/>
    <property type="evidence" value="ECO:0007669"/>
    <property type="project" value="TreeGrafter"/>
</dbReference>
<evidence type="ECO:0000256" key="8">
    <source>
        <dbReference type="ARBA" id="ARBA00023136"/>
    </source>
</evidence>
<dbReference type="InterPro" id="IPR015856">
    <property type="entry name" value="ABC_transpr_CbiO/EcfA_su"/>
</dbReference>
<reference evidence="11" key="1">
    <citation type="submission" date="2017-04" db="EMBL/GenBank/DDBJ databases">
        <title>Finegoldia magna isolated from orthopedic joint implant-associated infections.</title>
        <authorList>
            <person name="Bjorklund S."/>
            <person name="Bruggemann H."/>
            <person name="Jensen A."/>
            <person name="Hellmark B."/>
            <person name="Soderquist B."/>
        </authorList>
    </citation>
    <scope>NUCLEOTIDE SEQUENCE [LARGE SCALE GENOMIC DNA]</scope>
    <source>
        <strain evidence="11">CCUG 54800</strain>
    </source>
</reference>
<evidence type="ECO:0000313" key="10">
    <source>
        <dbReference type="EMBL" id="OXZ26583.1"/>
    </source>
</evidence>
<dbReference type="PANTHER" id="PTHR43553">
    <property type="entry name" value="HEAVY METAL TRANSPORTER"/>
    <property type="match status" value="1"/>
</dbReference>
<dbReference type="CDD" id="cd03225">
    <property type="entry name" value="ABC_cobalt_CbiO_domain1"/>
    <property type="match status" value="1"/>
</dbReference>
<accession>A0A233V2M4</accession>
<dbReference type="InterPro" id="IPR003439">
    <property type="entry name" value="ABC_transporter-like_ATP-bd"/>
</dbReference>
<evidence type="ECO:0000259" key="9">
    <source>
        <dbReference type="PROSITE" id="PS50893"/>
    </source>
</evidence>
<sequence>MIELKNVSFKYELQEEKTIKNLDLYVKQGEFVGIIGKNGSGKTTLCNIIRGIIPDFVQGQISGDIVIDNKNIDDIKRGEMAELVGFVFQNPFSQISGIKKTVFEEIAYGLENLGVEREEIRQRVTEVIKLLKIEDLQDKNPNELSGGQSQRVAIASIIVMNPKVLIFDEPTSQLDPLGTEEIFDILKLLKSQNKTIILVEHKIDLIAEYADRVVVMDDGQIIFNGETHEILSDRKIEDHNVSMPIVSRLAYKLNEEKPGFFKNIPITLDECKKELEEN</sequence>
<keyword evidence="6 10" id="KW-0067">ATP-binding</keyword>
<gene>
    <name evidence="10" type="ORF">B9N49_08365</name>
</gene>
<name>A0A233V2M4_FINMA</name>
<dbReference type="InterPro" id="IPR027417">
    <property type="entry name" value="P-loop_NTPase"/>
</dbReference>
<evidence type="ECO:0000256" key="7">
    <source>
        <dbReference type="ARBA" id="ARBA00022967"/>
    </source>
</evidence>
<dbReference type="FunFam" id="3.40.50.300:FF:000224">
    <property type="entry name" value="Energy-coupling factor transporter ATP-binding protein EcfA"/>
    <property type="match status" value="1"/>
</dbReference>
<feature type="domain" description="ABC transporter" evidence="9">
    <location>
        <begin position="2"/>
        <end position="243"/>
    </location>
</feature>
<proteinExistence type="inferred from homology"/>
<dbReference type="Pfam" id="PF00005">
    <property type="entry name" value="ABC_tran"/>
    <property type="match status" value="1"/>
</dbReference>
<dbReference type="SMART" id="SM00382">
    <property type="entry name" value="AAA"/>
    <property type="match status" value="1"/>
</dbReference>
<dbReference type="Gene3D" id="3.40.50.300">
    <property type="entry name" value="P-loop containing nucleotide triphosphate hydrolases"/>
    <property type="match status" value="1"/>
</dbReference>
<organism evidence="10 11">
    <name type="scientific">Finegoldia magna</name>
    <name type="common">Peptostreptococcus magnus</name>
    <dbReference type="NCBI Taxonomy" id="1260"/>
    <lineage>
        <taxon>Bacteria</taxon>
        <taxon>Bacillati</taxon>
        <taxon>Bacillota</taxon>
        <taxon>Tissierellia</taxon>
        <taxon>Tissierellales</taxon>
        <taxon>Peptoniphilaceae</taxon>
        <taxon>Finegoldia</taxon>
    </lineage>
</organism>
<dbReference type="PROSITE" id="PS00211">
    <property type="entry name" value="ABC_TRANSPORTER_1"/>
    <property type="match status" value="1"/>
</dbReference>
<dbReference type="InterPro" id="IPR003593">
    <property type="entry name" value="AAA+_ATPase"/>
</dbReference>
<dbReference type="GO" id="GO:0043190">
    <property type="term" value="C:ATP-binding cassette (ABC) transporter complex"/>
    <property type="evidence" value="ECO:0007669"/>
    <property type="project" value="TreeGrafter"/>
</dbReference>
<evidence type="ECO:0000256" key="2">
    <source>
        <dbReference type="ARBA" id="ARBA00005417"/>
    </source>
</evidence>
<keyword evidence="3" id="KW-0813">Transport</keyword>
<dbReference type="SUPFAM" id="SSF52540">
    <property type="entry name" value="P-loop containing nucleoside triphosphate hydrolases"/>
    <property type="match status" value="1"/>
</dbReference>
<dbReference type="AlphaFoldDB" id="A0A233V2M4"/>
<keyword evidence="4" id="KW-1003">Cell membrane</keyword>
<evidence type="ECO:0000256" key="4">
    <source>
        <dbReference type="ARBA" id="ARBA00022475"/>
    </source>
</evidence>
<comment type="caution">
    <text evidence="10">The sequence shown here is derived from an EMBL/GenBank/DDBJ whole genome shotgun (WGS) entry which is preliminary data.</text>
</comment>
<dbReference type="RefSeq" id="WP_094206315.1">
    <property type="nucleotide sequence ID" value="NZ_NDYC01000041.1"/>
</dbReference>
<keyword evidence="8" id="KW-0472">Membrane</keyword>